<evidence type="ECO:0000259" key="3">
    <source>
        <dbReference type="Pfam" id="PF07035"/>
    </source>
</evidence>
<feature type="compositionally biased region" description="Low complexity" evidence="1">
    <location>
        <begin position="32"/>
        <end position="51"/>
    </location>
</feature>
<dbReference type="Pfam" id="PF07035">
    <property type="entry name" value="RMC1_C"/>
    <property type="match status" value="1"/>
</dbReference>
<protein>
    <recommendedName>
        <fullName evidence="7">Mic1 domain-containing protein</fullName>
    </recommendedName>
</protein>
<keyword evidence="2" id="KW-0472">Membrane</keyword>
<evidence type="ECO:0000256" key="2">
    <source>
        <dbReference type="SAM" id="Phobius"/>
    </source>
</evidence>
<feature type="domain" description="Mic1" evidence="3">
    <location>
        <begin position="579"/>
        <end position="760"/>
    </location>
</feature>
<feature type="transmembrane region" description="Helical" evidence="2">
    <location>
        <begin position="785"/>
        <end position="807"/>
    </location>
</feature>
<gene>
    <name evidence="5" type="ORF">HK099_003981</name>
</gene>
<dbReference type="GO" id="GO:0031902">
    <property type="term" value="C:late endosome membrane"/>
    <property type="evidence" value="ECO:0007669"/>
    <property type="project" value="TreeGrafter"/>
</dbReference>
<dbReference type="InterPro" id="IPR009755">
    <property type="entry name" value="RMC1_C"/>
</dbReference>
<dbReference type="InterPro" id="IPR049040">
    <property type="entry name" value="RMC1_N"/>
</dbReference>
<name>A0AAD5Y3K7_9FUNG</name>
<keyword evidence="2" id="KW-0812">Transmembrane</keyword>
<dbReference type="GO" id="GO:0035658">
    <property type="term" value="C:Mon1-Ccz1 complex"/>
    <property type="evidence" value="ECO:0007669"/>
    <property type="project" value="InterPro"/>
</dbReference>
<dbReference type="PANTHER" id="PTHR12897:SF4">
    <property type="entry name" value="REGULATOR OF MON1-CCZ1 COMPLEX"/>
    <property type="match status" value="1"/>
</dbReference>
<feature type="region of interest" description="Disordered" evidence="1">
    <location>
        <begin position="21"/>
        <end position="51"/>
    </location>
</feature>
<evidence type="ECO:0000259" key="4">
    <source>
        <dbReference type="Pfam" id="PF21029"/>
    </source>
</evidence>
<dbReference type="InterPro" id="IPR040371">
    <property type="entry name" value="RMC1"/>
</dbReference>
<proteinExistence type="predicted"/>
<evidence type="ECO:0000313" key="6">
    <source>
        <dbReference type="Proteomes" id="UP001211065"/>
    </source>
</evidence>
<keyword evidence="6" id="KW-1185">Reference proteome</keyword>
<feature type="domain" description="Regulator of MON1-CCZ1 complex N-terminal" evidence="4">
    <location>
        <begin position="157"/>
        <end position="205"/>
    </location>
</feature>
<evidence type="ECO:0000256" key="1">
    <source>
        <dbReference type="SAM" id="MobiDB-lite"/>
    </source>
</evidence>
<dbReference type="Pfam" id="PF21029">
    <property type="entry name" value="RMC1_N"/>
    <property type="match status" value="1"/>
</dbReference>
<evidence type="ECO:0008006" key="7">
    <source>
        <dbReference type="Google" id="ProtNLM"/>
    </source>
</evidence>
<evidence type="ECO:0000313" key="5">
    <source>
        <dbReference type="EMBL" id="KAJ3226869.1"/>
    </source>
</evidence>
<dbReference type="GO" id="GO:0010506">
    <property type="term" value="P:regulation of autophagy"/>
    <property type="evidence" value="ECO:0007669"/>
    <property type="project" value="InterPro"/>
</dbReference>
<organism evidence="5 6">
    <name type="scientific">Clydaea vesicula</name>
    <dbReference type="NCBI Taxonomy" id="447962"/>
    <lineage>
        <taxon>Eukaryota</taxon>
        <taxon>Fungi</taxon>
        <taxon>Fungi incertae sedis</taxon>
        <taxon>Chytridiomycota</taxon>
        <taxon>Chytridiomycota incertae sedis</taxon>
        <taxon>Chytridiomycetes</taxon>
        <taxon>Lobulomycetales</taxon>
        <taxon>Lobulomycetaceae</taxon>
        <taxon>Clydaea</taxon>
    </lineage>
</organism>
<keyword evidence="2" id="KW-1133">Transmembrane helix</keyword>
<dbReference type="Proteomes" id="UP001211065">
    <property type="component" value="Unassembled WGS sequence"/>
</dbReference>
<accession>A0AAD5Y3K7</accession>
<sequence length="859" mass="98763">MNPMIGKNNLEMYQKYRRSSVMHPKVHDVDSDTTSDIGSEISDSTSTSSTKSVSFFNSVSVYKTYSKEDYDRCTIAVNELTKEDIMEVLQMRYQFQQNSIAMYRNRNYNENKLYLISNDSITSTNGFELKLKDINLNDLRQVKKDKNYFGILFNLNQIELFQKESFIQQISTKNTILGFEWTFKEEMLIVTNQGLEFFSMKETKNQFILRKSYLMLINWYIYSKEKQILVTSTVRSSSSFLSVHYLKPNSVCNQLSSLNVNDTQNQALSLNVRSPSTSSTDSKLSLHLSNEQLTRRMVNIVTLYGKTYLTVVDIVKNISPTLTLYRNSIYVAAEYSFFIDNQQCDSLNNGEDFLINVSDNLLIAHHLKAKKTFIFDVKHHTNKSLMKPQSLKFPEESNGLDEYSECWRSHLPNFILSSNFNTLYTVEINIELLLNELRKELALKDTKLGYLEVELEILSFLCRRRSAEAKKTTLSLICNIIELGAEFWKDENGLSGIFDFPSRTTLTKTEVMRIIQDTFNLIHEGGVIIVSNPNVSANSKIYYNTLPEKRTNKNLKSGSVSSLQGLNFKNVAYSTVVSDKSFSFGQRLLLVQQEDVSNMFNSLSERCCAYEYLVEVLLHYITSLSNFKVVIHPTIHESLVSLLIKKSEKSHGGPFTKGYNEIQQLIQIRIIEDSLEVANLLTKDIDNNVLWHTGFDMIKRIGAHKLVVQNLLRKQQVIEALNYAKSKNCLSMISALTFLDASFNDGDKTLFYTTYRCLEEFGMIFTHSGVPSPGLDRYISIFRELFGEVIDMIVMATIAVPVLFFTIKGQLNKFKAKKQPPPLPEEEQAFFESYLKNWKETRSVPAWIRGEREIVASKH</sequence>
<comment type="caution">
    <text evidence="5">The sequence shown here is derived from an EMBL/GenBank/DDBJ whole genome shotgun (WGS) entry which is preliminary data.</text>
</comment>
<reference evidence="5" key="1">
    <citation type="submission" date="2020-05" db="EMBL/GenBank/DDBJ databases">
        <title>Phylogenomic resolution of chytrid fungi.</title>
        <authorList>
            <person name="Stajich J.E."/>
            <person name="Amses K."/>
            <person name="Simmons R."/>
            <person name="Seto K."/>
            <person name="Myers J."/>
            <person name="Bonds A."/>
            <person name="Quandt C.A."/>
            <person name="Barry K."/>
            <person name="Liu P."/>
            <person name="Grigoriev I."/>
            <person name="Longcore J.E."/>
            <person name="James T.Y."/>
        </authorList>
    </citation>
    <scope>NUCLEOTIDE SEQUENCE</scope>
    <source>
        <strain evidence="5">JEL0476</strain>
    </source>
</reference>
<dbReference type="PANTHER" id="PTHR12897">
    <property type="entry name" value="COLON CANCER-ASSOCIATED PROTEIN MIC1"/>
    <property type="match status" value="1"/>
</dbReference>
<dbReference type="AlphaFoldDB" id="A0AAD5Y3K7"/>
<dbReference type="EMBL" id="JADGJW010000027">
    <property type="protein sequence ID" value="KAJ3226869.1"/>
    <property type="molecule type" value="Genomic_DNA"/>
</dbReference>